<dbReference type="OrthoDB" id="1837979at2"/>
<gene>
    <name evidence="1" type="ORF">CG710_000715</name>
</gene>
<keyword evidence="2" id="KW-1185">Reference proteome</keyword>
<dbReference type="EMBL" id="NOKA02000001">
    <property type="protein sequence ID" value="RDY33306.1"/>
    <property type="molecule type" value="Genomic_DNA"/>
</dbReference>
<keyword evidence="1" id="KW-0808">Transferase</keyword>
<proteinExistence type="predicted"/>
<protein>
    <submittedName>
        <fullName evidence="1">Adenylylsulfate kinase</fullName>
    </submittedName>
</protein>
<dbReference type="AlphaFoldDB" id="A0A371JKN7"/>
<dbReference type="InterPro" id="IPR027417">
    <property type="entry name" value="P-loop_NTPase"/>
</dbReference>
<dbReference type="Proteomes" id="UP000216411">
    <property type="component" value="Unassembled WGS sequence"/>
</dbReference>
<dbReference type="SUPFAM" id="SSF52540">
    <property type="entry name" value="P-loop containing nucleoside triphosphate hydrolases"/>
    <property type="match status" value="1"/>
</dbReference>
<dbReference type="Gene3D" id="3.40.50.300">
    <property type="entry name" value="P-loop containing nucleotide triphosphate hydrolases"/>
    <property type="match status" value="1"/>
</dbReference>
<comment type="caution">
    <text evidence="1">The sequence shown here is derived from an EMBL/GenBank/DDBJ whole genome shotgun (WGS) entry which is preliminary data.</text>
</comment>
<evidence type="ECO:0000313" key="1">
    <source>
        <dbReference type="EMBL" id="RDY33306.1"/>
    </source>
</evidence>
<dbReference type="GO" id="GO:0016301">
    <property type="term" value="F:kinase activity"/>
    <property type="evidence" value="ECO:0007669"/>
    <property type="project" value="UniProtKB-KW"/>
</dbReference>
<organism evidence="1 2">
    <name type="scientific">Lachnotalea glycerini</name>
    <dbReference type="NCBI Taxonomy" id="1763509"/>
    <lineage>
        <taxon>Bacteria</taxon>
        <taxon>Bacillati</taxon>
        <taxon>Bacillota</taxon>
        <taxon>Clostridia</taxon>
        <taxon>Lachnospirales</taxon>
        <taxon>Lachnospiraceae</taxon>
        <taxon>Lachnotalea</taxon>
    </lineage>
</organism>
<sequence length="307" mass="35017">MDSWNPPVVSADISHGDMPGDKVEINETHIAKANIIFPELLKQINTIIQKNKYQKAVIAICGGSGVGKSEIASLISYYFQQIEVGSYTLSGDNYPHKIPKYNDAERLHVFRESAIKGMIKEGEYTKERFDIINKFQQAGDDANPEHIKTFPWFESYLNSGKKGLQGYLGTKNEIGFDDITSIISSFKKGEEKIWLKRMGREDTELWYEQVDFSKINVLVIEWTHGNSDNYQGVDIPILLNSTPQETLSHRRARNRDGATDSPFTTMVLELEQKLLEKQSHKAKIILSKNGELLTYNQYCKLMLESKQ</sequence>
<evidence type="ECO:0000313" key="2">
    <source>
        <dbReference type="Proteomes" id="UP000216411"/>
    </source>
</evidence>
<reference evidence="1 2" key="1">
    <citation type="journal article" date="2017" name="Genome Announc.">
        <title>Draft Genome Sequence of a Sporulating and Motile Strain of Lachnotalea glycerini Isolated from Water in Quebec City, Canada.</title>
        <authorList>
            <person name="Maheux A.F."/>
            <person name="Boudreau D.K."/>
            <person name="Berube E."/>
            <person name="Boissinot M."/>
            <person name="Raymond F."/>
            <person name="Brodeur S."/>
            <person name="Corbeil J."/>
            <person name="Isabel S."/>
            <person name="Omar R.F."/>
            <person name="Bergeron M.G."/>
        </authorList>
    </citation>
    <scope>NUCLEOTIDE SEQUENCE [LARGE SCALE GENOMIC DNA]</scope>
    <source>
        <strain evidence="1 2">CCRI-19302</strain>
    </source>
</reference>
<name>A0A371JKN7_9FIRM</name>
<keyword evidence="1" id="KW-0418">Kinase</keyword>
<accession>A0A371JKN7</accession>